<organism evidence="3 4">
    <name type="scientific">Clostridium tetani</name>
    <dbReference type="NCBI Taxonomy" id="1513"/>
    <lineage>
        <taxon>Bacteria</taxon>
        <taxon>Bacillati</taxon>
        <taxon>Bacillota</taxon>
        <taxon>Clostridia</taxon>
        <taxon>Eubacteriales</taxon>
        <taxon>Clostridiaceae</taxon>
        <taxon>Clostridium</taxon>
    </lineage>
</organism>
<dbReference type="RefSeq" id="WP_023438296.1">
    <property type="nucleotide sequence ID" value="NZ_CASHSW010000023.1"/>
</dbReference>
<dbReference type="InterPro" id="IPR045747">
    <property type="entry name" value="CRISPR-assoc_prot_Cas6_N_sf"/>
</dbReference>
<evidence type="ECO:0000313" key="4">
    <source>
        <dbReference type="Proteomes" id="UP000290921"/>
    </source>
</evidence>
<dbReference type="GO" id="GO:0051607">
    <property type="term" value="P:defense response to virus"/>
    <property type="evidence" value="ECO:0007669"/>
    <property type="project" value="UniProtKB-KW"/>
</dbReference>
<accession>A0A4Q0VE29</accession>
<dbReference type="CDD" id="cd21140">
    <property type="entry name" value="Cas6_I-like"/>
    <property type="match status" value="1"/>
</dbReference>
<comment type="caution">
    <text evidence="3">The sequence shown here is derived from an EMBL/GenBank/DDBJ whole genome shotgun (WGS) entry which is preliminary data.</text>
</comment>
<dbReference type="EMBL" id="QMAP01000004">
    <property type="protein sequence ID" value="RXI49233.1"/>
    <property type="molecule type" value="Genomic_DNA"/>
</dbReference>
<dbReference type="InterPro" id="IPR010156">
    <property type="entry name" value="CRISPR-assoc_prot_Cas6"/>
</dbReference>
<proteinExistence type="predicted"/>
<dbReference type="Gene3D" id="3.30.70.1900">
    <property type="match status" value="1"/>
</dbReference>
<evidence type="ECO:0000313" key="3">
    <source>
        <dbReference type="EMBL" id="RXI49233.1"/>
    </source>
</evidence>
<keyword evidence="1" id="KW-0051">Antiviral defense</keyword>
<gene>
    <name evidence="3" type="primary">cas6</name>
    <name evidence="3" type="ORF">DP130_04010</name>
</gene>
<dbReference type="InterPro" id="IPR049435">
    <property type="entry name" value="Cas_Cas6_C"/>
</dbReference>
<dbReference type="PANTHER" id="PTHR36984">
    <property type="entry name" value="CRISPR-ASSOCIATED ENDORIBONUCLEASE CAS6 1"/>
    <property type="match status" value="1"/>
</dbReference>
<dbReference type="AlphaFoldDB" id="A0A4Q0VE29"/>
<dbReference type="Proteomes" id="UP000290921">
    <property type="component" value="Unassembled WGS sequence"/>
</dbReference>
<reference evidence="3 4" key="1">
    <citation type="submission" date="2018-06" db="EMBL/GenBank/DDBJ databases">
        <title>Genome conservation of Clostridium tetani.</title>
        <authorList>
            <person name="Bruggemann H."/>
            <person name="Popoff M.R."/>
        </authorList>
    </citation>
    <scope>NUCLEOTIDE SEQUENCE [LARGE SCALE GENOMIC DNA]</scope>
    <source>
        <strain evidence="3 4">2017.061</strain>
    </source>
</reference>
<dbReference type="NCBIfam" id="TIGR01877">
    <property type="entry name" value="cas_cas6"/>
    <property type="match status" value="1"/>
</dbReference>
<dbReference type="GO" id="GO:0016788">
    <property type="term" value="F:hydrolase activity, acting on ester bonds"/>
    <property type="evidence" value="ECO:0007669"/>
    <property type="project" value="InterPro"/>
</dbReference>
<evidence type="ECO:0000256" key="1">
    <source>
        <dbReference type="ARBA" id="ARBA00023118"/>
    </source>
</evidence>
<sequence length="247" mass="28660">MRFCLTLHLKEKIFPIEYRKVILSYIKNAISKCNNGKYYECFFKDTKQKDYCFSVILPNPAFTKNEIILNGNEIKVLFSTNNNSKIGFILFSAFIAQKNKPYPLPNNNSMILKNINNKKQEEIFNSKAIFKTTLGSGLCVRDHDKEENKDTYYVYTDEKFREKLKVVLVKQILKAGFTEEEAKGIKVNPIQCKKVVVKHYRRYIDTTTGLFEIQANNKILQHFYDAGIGSRKSMGFGMIDLVTQDLL</sequence>
<evidence type="ECO:0000259" key="2">
    <source>
        <dbReference type="Pfam" id="PF01881"/>
    </source>
</evidence>
<dbReference type="Pfam" id="PF01881">
    <property type="entry name" value="Cas_Cas6_C"/>
    <property type="match status" value="1"/>
</dbReference>
<feature type="domain" description="CRISPR associated protein Cas6 C-terminal" evidence="2">
    <location>
        <begin position="120"/>
        <end position="241"/>
    </location>
</feature>
<dbReference type="Gene3D" id="3.30.70.1890">
    <property type="match status" value="1"/>
</dbReference>
<name>A0A4Q0VE29_CLOTA</name>
<protein>
    <submittedName>
        <fullName evidence="3">CRISPR-associated endoribonuclease Cas6</fullName>
    </submittedName>
</protein>
<dbReference type="PANTHER" id="PTHR36984:SF3">
    <property type="entry name" value="CRISPR-ASSOCIATED ENDORIBONUCLEASE CAS6"/>
    <property type="match status" value="1"/>
</dbReference>